<evidence type="ECO:0000259" key="1">
    <source>
        <dbReference type="PROSITE" id="PS50181"/>
    </source>
</evidence>
<dbReference type="InterPro" id="IPR025886">
    <property type="entry name" value="PP2-like"/>
</dbReference>
<dbReference type="PROSITE" id="PS50181">
    <property type="entry name" value="FBOX"/>
    <property type="match status" value="1"/>
</dbReference>
<dbReference type="SUPFAM" id="SSF81383">
    <property type="entry name" value="F-box domain"/>
    <property type="match status" value="1"/>
</dbReference>
<feature type="domain" description="F-box" evidence="1">
    <location>
        <begin position="1"/>
        <end position="47"/>
    </location>
</feature>
<dbReference type="EMBL" id="OX451738">
    <property type="protein sequence ID" value="CAI8603185.1"/>
    <property type="molecule type" value="Genomic_DNA"/>
</dbReference>
<gene>
    <name evidence="2" type="ORF">VFH_III074960</name>
</gene>
<dbReference type="SMART" id="SM00256">
    <property type="entry name" value="FBOX"/>
    <property type="match status" value="1"/>
</dbReference>
<sequence length="257" mass="29700">MAEFEVLPEACIASILSYTTPIDACRLSLVSKTFRSAADSDTVWNKFLQSDTPLMDHVIKHSPTLANFCTKKALYMFLCDRPTTLHHRHKSFQLVKKNGKRCFMLSATFLNFLWSYPTEVEWTSLPDSRFSEIAQLRNVCTLQIHGEINTTYLSPNTWYAAYLVFKKADVWVVEHKPVEFVVSIRSGHHVSMDHYFDDQYVEGQCSRVRGDGWLETEMGLFYNAPKTDEDIHMNVYQIKGCNWTISLEGIEVRPYDS</sequence>
<proteinExistence type="predicted"/>
<dbReference type="Pfam" id="PF00646">
    <property type="entry name" value="F-box"/>
    <property type="match status" value="1"/>
</dbReference>
<dbReference type="Proteomes" id="UP001157006">
    <property type="component" value="Chromosome 3"/>
</dbReference>
<dbReference type="Pfam" id="PF14299">
    <property type="entry name" value="PP2"/>
    <property type="match status" value="1"/>
</dbReference>
<dbReference type="InterPro" id="IPR001810">
    <property type="entry name" value="F-box_dom"/>
</dbReference>
<dbReference type="PANTHER" id="PTHR32278">
    <property type="entry name" value="F-BOX DOMAIN-CONTAINING PROTEIN"/>
    <property type="match status" value="1"/>
</dbReference>
<keyword evidence="3" id="KW-1185">Reference proteome</keyword>
<reference evidence="2 3" key="1">
    <citation type="submission" date="2023-01" db="EMBL/GenBank/DDBJ databases">
        <authorList>
            <person name="Kreplak J."/>
        </authorList>
    </citation>
    <scope>NUCLEOTIDE SEQUENCE [LARGE SCALE GENOMIC DNA]</scope>
</reference>
<dbReference type="PANTHER" id="PTHR32278:SF131">
    <property type="entry name" value="F-BOX PROTEIN PP2-A13"/>
    <property type="match status" value="1"/>
</dbReference>
<evidence type="ECO:0000313" key="2">
    <source>
        <dbReference type="EMBL" id="CAI8603185.1"/>
    </source>
</evidence>
<name>A0AAV0ZXY6_VICFA</name>
<dbReference type="AlphaFoldDB" id="A0AAV0ZXY6"/>
<protein>
    <recommendedName>
        <fullName evidence="1">F-box domain-containing protein</fullName>
    </recommendedName>
</protein>
<accession>A0AAV0ZXY6</accession>
<dbReference type="CDD" id="cd22162">
    <property type="entry name" value="F-box_AtSKIP3-like"/>
    <property type="match status" value="1"/>
</dbReference>
<dbReference type="InterPro" id="IPR036047">
    <property type="entry name" value="F-box-like_dom_sf"/>
</dbReference>
<dbReference type="Gene3D" id="1.20.1280.50">
    <property type="match status" value="1"/>
</dbReference>
<evidence type="ECO:0000313" key="3">
    <source>
        <dbReference type="Proteomes" id="UP001157006"/>
    </source>
</evidence>
<organism evidence="2 3">
    <name type="scientific">Vicia faba</name>
    <name type="common">Broad bean</name>
    <name type="synonym">Faba vulgaris</name>
    <dbReference type="NCBI Taxonomy" id="3906"/>
    <lineage>
        <taxon>Eukaryota</taxon>
        <taxon>Viridiplantae</taxon>
        <taxon>Streptophyta</taxon>
        <taxon>Embryophyta</taxon>
        <taxon>Tracheophyta</taxon>
        <taxon>Spermatophyta</taxon>
        <taxon>Magnoliopsida</taxon>
        <taxon>eudicotyledons</taxon>
        <taxon>Gunneridae</taxon>
        <taxon>Pentapetalae</taxon>
        <taxon>rosids</taxon>
        <taxon>fabids</taxon>
        <taxon>Fabales</taxon>
        <taxon>Fabaceae</taxon>
        <taxon>Papilionoideae</taxon>
        <taxon>50 kb inversion clade</taxon>
        <taxon>NPAAA clade</taxon>
        <taxon>Hologalegina</taxon>
        <taxon>IRL clade</taxon>
        <taxon>Fabeae</taxon>
        <taxon>Vicia</taxon>
    </lineage>
</organism>